<proteinExistence type="predicted"/>
<reference evidence="3" key="1">
    <citation type="submission" date="2025-08" db="UniProtKB">
        <authorList>
            <consortium name="RefSeq"/>
        </authorList>
    </citation>
    <scope>IDENTIFICATION</scope>
</reference>
<dbReference type="Proteomes" id="UP000694863">
    <property type="component" value="Unplaced"/>
</dbReference>
<gene>
    <name evidence="3" type="primary">MESP2</name>
</gene>
<organism evidence="2 3">
    <name type="scientific">Echinops telfairi</name>
    <name type="common">Lesser hedgehog tenrec</name>
    <dbReference type="NCBI Taxonomy" id="9371"/>
    <lineage>
        <taxon>Eukaryota</taxon>
        <taxon>Metazoa</taxon>
        <taxon>Chordata</taxon>
        <taxon>Craniata</taxon>
        <taxon>Vertebrata</taxon>
        <taxon>Euteleostomi</taxon>
        <taxon>Mammalia</taxon>
        <taxon>Eutheria</taxon>
        <taxon>Afrotheria</taxon>
        <taxon>Tenrecidae</taxon>
        <taxon>Tenrecinae</taxon>
        <taxon>Echinops</taxon>
    </lineage>
</organism>
<feature type="region of interest" description="Disordered" evidence="1">
    <location>
        <begin position="21"/>
        <end position="65"/>
    </location>
</feature>
<sequence length="143" mass="15218">MAQSSPPPIFLSHDPWISPQGWGWAGHSDSASPASSSDSSGACPGYSSRRRSQPDVSMSPESCLPLGSPPCLPHPPCRRHQSQPPWGCWGHGAEVHPSAENQTSSPTFPISEEASPLQSSHLQLGDCLELWPDDLGGSHLGIY</sequence>
<dbReference type="RefSeq" id="XP_004709961.1">
    <property type="nucleotide sequence ID" value="XM_004709904.2"/>
</dbReference>
<evidence type="ECO:0000313" key="3">
    <source>
        <dbReference type="RefSeq" id="XP_004709961.1"/>
    </source>
</evidence>
<keyword evidence="2" id="KW-1185">Reference proteome</keyword>
<evidence type="ECO:0000256" key="1">
    <source>
        <dbReference type="SAM" id="MobiDB-lite"/>
    </source>
</evidence>
<dbReference type="GeneID" id="101640386"/>
<evidence type="ECO:0000313" key="2">
    <source>
        <dbReference type="Proteomes" id="UP000694863"/>
    </source>
</evidence>
<feature type="region of interest" description="Disordered" evidence="1">
    <location>
        <begin position="88"/>
        <end position="116"/>
    </location>
</feature>
<accession>A0ABM0IXB1</accession>
<name>A0ABM0IXB1_ECHTE</name>
<protein>
    <submittedName>
        <fullName evidence="3">Mesoderm posterior protein 2</fullName>
    </submittedName>
</protein>
<feature type="compositionally biased region" description="Low complexity" evidence="1">
    <location>
        <begin position="28"/>
        <end position="47"/>
    </location>
</feature>
<feature type="compositionally biased region" description="Polar residues" evidence="1">
    <location>
        <begin position="99"/>
        <end position="108"/>
    </location>
</feature>